<keyword evidence="3" id="KW-1185">Reference proteome</keyword>
<dbReference type="EMBL" id="AZBU02000008">
    <property type="protein sequence ID" value="TKR68456.1"/>
    <property type="molecule type" value="Genomic_DNA"/>
</dbReference>
<evidence type="ECO:0000256" key="1">
    <source>
        <dbReference type="SAM" id="Phobius"/>
    </source>
</evidence>
<dbReference type="AlphaFoldDB" id="A0A4U5MGQ8"/>
<protein>
    <recommendedName>
        <fullName evidence="4">G-protein coupled receptors family 1 profile domain-containing protein</fullName>
    </recommendedName>
</protein>
<keyword evidence="1" id="KW-0812">Transmembrane</keyword>
<keyword evidence="1" id="KW-0472">Membrane</keyword>
<evidence type="ECO:0008006" key="4">
    <source>
        <dbReference type="Google" id="ProtNLM"/>
    </source>
</evidence>
<evidence type="ECO:0000313" key="3">
    <source>
        <dbReference type="Proteomes" id="UP000298663"/>
    </source>
</evidence>
<reference evidence="2 3" key="2">
    <citation type="journal article" date="2019" name="G3 (Bethesda)">
        <title>Hybrid Assembly of the Genome of the Entomopathogenic Nematode Steinernema carpocapsae Identifies the X-Chromosome.</title>
        <authorList>
            <person name="Serra L."/>
            <person name="Macchietto M."/>
            <person name="Macias-Munoz A."/>
            <person name="McGill C.J."/>
            <person name="Rodriguez I.M."/>
            <person name="Rodriguez B."/>
            <person name="Murad R."/>
            <person name="Mortazavi A."/>
        </authorList>
    </citation>
    <scope>NUCLEOTIDE SEQUENCE [LARGE SCALE GENOMIC DNA]</scope>
    <source>
        <strain evidence="2 3">ALL</strain>
    </source>
</reference>
<dbReference type="SUPFAM" id="SSF81321">
    <property type="entry name" value="Family A G protein-coupled receptor-like"/>
    <property type="match status" value="1"/>
</dbReference>
<proteinExistence type="predicted"/>
<dbReference type="Gene3D" id="1.20.1070.10">
    <property type="entry name" value="Rhodopsin 7-helix transmembrane proteins"/>
    <property type="match status" value="1"/>
</dbReference>
<keyword evidence="1" id="KW-1133">Transmembrane helix</keyword>
<feature type="transmembrane region" description="Helical" evidence="1">
    <location>
        <begin position="241"/>
        <end position="264"/>
    </location>
</feature>
<name>A0A4U5MGQ8_STECR</name>
<feature type="transmembrane region" description="Helical" evidence="1">
    <location>
        <begin position="276"/>
        <end position="296"/>
    </location>
</feature>
<feature type="transmembrane region" description="Helical" evidence="1">
    <location>
        <begin position="39"/>
        <end position="64"/>
    </location>
</feature>
<dbReference type="Proteomes" id="UP000298663">
    <property type="component" value="Unassembled WGS sequence"/>
</dbReference>
<feature type="transmembrane region" description="Helical" evidence="1">
    <location>
        <begin position="129"/>
        <end position="151"/>
    </location>
</feature>
<organism evidence="2 3">
    <name type="scientific">Steinernema carpocapsae</name>
    <name type="common">Entomopathogenic nematode</name>
    <dbReference type="NCBI Taxonomy" id="34508"/>
    <lineage>
        <taxon>Eukaryota</taxon>
        <taxon>Metazoa</taxon>
        <taxon>Ecdysozoa</taxon>
        <taxon>Nematoda</taxon>
        <taxon>Chromadorea</taxon>
        <taxon>Rhabditida</taxon>
        <taxon>Tylenchina</taxon>
        <taxon>Panagrolaimomorpha</taxon>
        <taxon>Strongyloidoidea</taxon>
        <taxon>Steinernematidae</taxon>
        <taxon>Steinernema</taxon>
    </lineage>
</organism>
<sequence>MIAVTVCNYLAGSISAIANFTIAAVCFRLRKEDLGAYRWFIAAHAVVDFLYTLVSMSVNLTIFIDSGVIFLVPNGIVQFLPTSWAFRVFLLTSGFLLLNIIILPVSFLYRYVVLCRPNLFRAIFSFRRVFTAAFLIGVLCVSFMVSGVWVMNQKKSFEAFYSAVRHTVPLSQESVRSWMRFEATATVTFPFIFYILVLSGCLVVTYTNVIAFSVTIFRTLQKSRQKMTPKTVLLHTRLTKALIYQALFPVFLLLLPLVTVFAAVICNMDARIAGPIMAMTITWQPVANALCIVAFVNPIHRFLLRSIGLGHLFSQKTIHLSLRPISHIGHFEVVASKTLRISGVS</sequence>
<dbReference type="InterPro" id="IPR019428">
    <property type="entry name" value="7TM_GPCR_serpentine_rcpt_Str"/>
</dbReference>
<feature type="transmembrane region" description="Helical" evidence="1">
    <location>
        <begin position="84"/>
        <end position="109"/>
    </location>
</feature>
<dbReference type="PANTHER" id="PTHR45907">
    <property type="entry name" value="SERPENTINE RECEPTOR, CLASS J"/>
    <property type="match status" value="1"/>
</dbReference>
<feature type="transmembrane region" description="Helical" evidence="1">
    <location>
        <begin position="191"/>
        <end position="220"/>
    </location>
</feature>
<dbReference type="InterPro" id="IPR019423">
    <property type="entry name" value="7TM_GPCR_serpentine_rcpt_Srj"/>
</dbReference>
<gene>
    <name evidence="2" type="ORF">L596_024438</name>
</gene>
<dbReference type="Pfam" id="PF10326">
    <property type="entry name" value="7TM_GPCR_Str"/>
    <property type="match status" value="1"/>
</dbReference>
<reference evidence="2 3" key="1">
    <citation type="journal article" date="2015" name="Genome Biol.">
        <title>Comparative genomics of Steinernema reveals deeply conserved gene regulatory networks.</title>
        <authorList>
            <person name="Dillman A.R."/>
            <person name="Macchietto M."/>
            <person name="Porter C.F."/>
            <person name="Rogers A."/>
            <person name="Williams B."/>
            <person name="Antoshechkin I."/>
            <person name="Lee M.M."/>
            <person name="Goodwin Z."/>
            <person name="Lu X."/>
            <person name="Lewis E.E."/>
            <person name="Goodrich-Blair H."/>
            <person name="Stock S.P."/>
            <person name="Adams B.J."/>
            <person name="Sternberg P.W."/>
            <person name="Mortazavi A."/>
        </authorList>
    </citation>
    <scope>NUCLEOTIDE SEQUENCE [LARGE SCALE GENOMIC DNA]</scope>
    <source>
        <strain evidence="2 3">ALL</strain>
    </source>
</reference>
<accession>A0A4U5MGQ8</accession>
<evidence type="ECO:0000313" key="2">
    <source>
        <dbReference type="EMBL" id="TKR68456.1"/>
    </source>
</evidence>
<feature type="transmembrane region" description="Helical" evidence="1">
    <location>
        <begin position="6"/>
        <end position="27"/>
    </location>
</feature>
<dbReference type="PANTHER" id="PTHR45907:SF16">
    <property type="entry name" value="SERPENTINE RECEPTOR, CLASS J"/>
    <property type="match status" value="1"/>
</dbReference>
<dbReference type="OrthoDB" id="5775195at2759"/>
<comment type="caution">
    <text evidence="2">The sequence shown here is derived from an EMBL/GenBank/DDBJ whole genome shotgun (WGS) entry which is preliminary data.</text>
</comment>